<protein>
    <submittedName>
        <fullName evidence="1">Uncharacterized protein</fullName>
    </submittedName>
</protein>
<keyword evidence="2" id="KW-1185">Reference proteome</keyword>
<gene>
    <name evidence="1" type="ORF">HMPREF0554_1193</name>
</gene>
<dbReference type="Proteomes" id="UP000004226">
    <property type="component" value="Unassembled WGS sequence"/>
</dbReference>
<dbReference type="AlphaFoldDB" id="D0GLD3"/>
<evidence type="ECO:0000313" key="2">
    <source>
        <dbReference type="Proteomes" id="UP000004226"/>
    </source>
</evidence>
<reference evidence="1 2" key="1">
    <citation type="submission" date="2009-10" db="EMBL/GenBank/DDBJ databases">
        <authorList>
            <person name="Harkins D.M."/>
            <person name="Madupu R."/>
            <person name="Durkin A.S."/>
            <person name="Torralba M."/>
            <person name="Methe B."/>
            <person name="Sutton G.G."/>
            <person name="Strausberg R.L."/>
            <person name="Nelson K.E."/>
        </authorList>
    </citation>
    <scope>NUCLEOTIDE SEQUENCE [LARGE SCALE GENOMIC DNA]</scope>
    <source>
        <strain evidence="1 2">F0264</strain>
    </source>
</reference>
<proteinExistence type="predicted"/>
<organism evidence="1 2">
    <name type="scientific">Pseudoleptotrichia goodfellowii F0264</name>
    <dbReference type="NCBI Taxonomy" id="596323"/>
    <lineage>
        <taxon>Bacteria</taxon>
        <taxon>Fusobacteriati</taxon>
        <taxon>Fusobacteriota</taxon>
        <taxon>Fusobacteriia</taxon>
        <taxon>Fusobacteriales</taxon>
        <taxon>Leptotrichiaceae</taxon>
        <taxon>Pseudoleptotrichia</taxon>
    </lineage>
</organism>
<comment type="caution">
    <text evidence="1">The sequence shown here is derived from an EMBL/GenBank/DDBJ whole genome shotgun (WGS) entry which is preliminary data.</text>
</comment>
<sequence>MVGTLSFSDTLTSPEVKNTENVINQTKKELNTSISDLHVAFKQAKRENNSSDYDRSYKRL</sequence>
<accession>D0GLD3</accession>
<evidence type="ECO:0000313" key="1">
    <source>
        <dbReference type="EMBL" id="EEY35105.1"/>
    </source>
</evidence>
<name>D0GLD3_9FUSO</name>
<dbReference type="EMBL" id="ADAD01000113">
    <property type="protein sequence ID" value="EEY35105.1"/>
    <property type="molecule type" value="Genomic_DNA"/>
</dbReference>